<dbReference type="SUPFAM" id="SSF51556">
    <property type="entry name" value="Metallo-dependent hydrolases"/>
    <property type="match status" value="1"/>
</dbReference>
<evidence type="ECO:0000259" key="7">
    <source>
        <dbReference type="Pfam" id="PF01979"/>
    </source>
</evidence>
<dbReference type="Proteomes" id="UP000051450">
    <property type="component" value="Unassembled WGS sequence"/>
</dbReference>
<dbReference type="InterPro" id="IPR006680">
    <property type="entry name" value="Amidohydro-rel"/>
</dbReference>
<feature type="domain" description="Adenine deaminase C-terminal" evidence="8">
    <location>
        <begin position="416"/>
        <end position="579"/>
    </location>
</feature>
<evidence type="ECO:0000256" key="6">
    <source>
        <dbReference type="HAMAP-Rule" id="MF_01518"/>
    </source>
</evidence>
<evidence type="ECO:0000256" key="5">
    <source>
        <dbReference type="ARBA" id="ARBA00047720"/>
    </source>
</evidence>
<keyword evidence="4 6" id="KW-0464">Manganese</keyword>
<dbReference type="EC" id="3.5.4.2" evidence="2 6"/>
<dbReference type="PANTHER" id="PTHR11113:SF2">
    <property type="entry name" value="ADENINE DEAMINASE"/>
    <property type="match status" value="1"/>
</dbReference>
<evidence type="ECO:0000256" key="1">
    <source>
        <dbReference type="ARBA" id="ARBA00006773"/>
    </source>
</evidence>
<dbReference type="Gene3D" id="2.30.40.10">
    <property type="entry name" value="Urease, subunit C, domain 1"/>
    <property type="match status" value="1"/>
</dbReference>
<gene>
    <name evidence="6" type="primary">ade</name>
    <name evidence="9" type="ORF">FC66_GL000981</name>
</gene>
<dbReference type="InterPro" id="IPR032466">
    <property type="entry name" value="Metal_Hydrolase"/>
</dbReference>
<reference evidence="9 10" key="1">
    <citation type="journal article" date="2015" name="Genome Announc.">
        <title>Expanding the biotechnology potential of lactobacilli through comparative genomics of 213 strains and associated genera.</title>
        <authorList>
            <person name="Sun Z."/>
            <person name="Harris H.M."/>
            <person name="McCann A."/>
            <person name="Guo C."/>
            <person name="Argimon S."/>
            <person name="Zhang W."/>
            <person name="Yang X."/>
            <person name="Jeffery I.B."/>
            <person name="Cooney J.C."/>
            <person name="Kagawa T.F."/>
            <person name="Liu W."/>
            <person name="Song Y."/>
            <person name="Salvetti E."/>
            <person name="Wrobel A."/>
            <person name="Rasinkangas P."/>
            <person name="Parkhill J."/>
            <person name="Rea M.C."/>
            <person name="O'Sullivan O."/>
            <person name="Ritari J."/>
            <person name="Douillard F.P."/>
            <person name="Paul Ross R."/>
            <person name="Yang R."/>
            <person name="Briner A.E."/>
            <person name="Felis G.E."/>
            <person name="de Vos W.M."/>
            <person name="Barrangou R."/>
            <person name="Klaenhammer T.R."/>
            <person name="Caufield P.W."/>
            <person name="Cui Y."/>
            <person name="Zhang H."/>
            <person name="O'Toole P.W."/>
        </authorList>
    </citation>
    <scope>NUCLEOTIDE SEQUENCE [LARGE SCALE GENOMIC DNA]</scope>
    <source>
        <strain evidence="9 10">DSM 15638</strain>
    </source>
</reference>
<dbReference type="STRING" id="1423719.FC66_GL000981"/>
<dbReference type="PATRIC" id="fig|1423719.4.peg.998"/>
<dbReference type="RefSeq" id="WP_057974042.1">
    <property type="nucleotide sequence ID" value="NZ_AZDI01000003.1"/>
</dbReference>
<feature type="domain" description="Amidohydrolase-related" evidence="7">
    <location>
        <begin position="73"/>
        <end position="360"/>
    </location>
</feature>
<dbReference type="Pfam" id="PF01979">
    <property type="entry name" value="Amidohydro_1"/>
    <property type="match status" value="1"/>
</dbReference>
<dbReference type="PANTHER" id="PTHR11113">
    <property type="entry name" value="N-ACETYLGLUCOSAMINE-6-PHOSPHATE DEACETYLASE"/>
    <property type="match status" value="1"/>
</dbReference>
<dbReference type="Gene3D" id="3.20.20.140">
    <property type="entry name" value="Metal-dependent hydrolases"/>
    <property type="match status" value="1"/>
</dbReference>
<comment type="catalytic activity">
    <reaction evidence="5 6">
        <text>adenine + H2O + H(+) = hypoxanthine + NH4(+)</text>
        <dbReference type="Rhea" id="RHEA:23688"/>
        <dbReference type="ChEBI" id="CHEBI:15377"/>
        <dbReference type="ChEBI" id="CHEBI:15378"/>
        <dbReference type="ChEBI" id="CHEBI:16708"/>
        <dbReference type="ChEBI" id="CHEBI:17368"/>
        <dbReference type="ChEBI" id="CHEBI:28938"/>
        <dbReference type="EC" id="3.5.4.2"/>
    </reaction>
</comment>
<organism evidence="9 10">
    <name type="scientific">Dellaglioa algida DSM 15638</name>
    <dbReference type="NCBI Taxonomy" id="1423719"/>
    <lineage>
        <taxon>Bacteria</taxon>
        <taxon>Bacillati</taxon>
        <taxon>Bacillota</taxon>
        <taxon>Bacilli</taxon>
        <taxon>Lactobacillales</taxon>
        <taxon>Lactobacillaceae</taxon>
        <taxon>Dellaglioa</taxon>
    </lineage>
</organism>
<dbReference type="InterPro" id="IPR006679">
    <property type="entry name" value="Adenine_deam"/>
</dbReference>
<evidence type="ECO:0000256" key="2">
    <source>
        <dbReference type="ARBA" id="ARBA00012782"/>
    </source>
</evidence>
<dbReference type="EMBL" id="AZDI01000003">
    <property type="protein sequence ID" value="KRK46020.1"/>
    <property type="molecule type" value="Genomic_DNA"/>
</dbReference>
<dbReference type="SUPFAM" id="SSF51338">
    <property type="entry name" value="Composite domain of metallo-dependent hydrolases"/>
    <property type="match status" value="1"/>
</dbReference>
<evidence type="ECO:0000256" key="3">
    <source>
        <dbReference type="ARBA" id="ARBA00022801"/>
    </source>
</evidence>
<comment type="similarity">
    <text evidence="1 6">Belongs to the metallo-dependent hydrolases superfamily. Adenine deaminase family.</text>
</comment>
<proteinExistence type="inferred from homology"/>
<keyword evidence="10" id="KW-1185">Reference proteome</keyword>
<accession>A0A0R1HQM2</accession>
<name>A0A0R1HQM2_9LACO</name>
<comment type="caution">
    <text evidence="9">The sequence shown here is derived from an EMBL/GenBank/DDBJ whole genome shotgun (WGS) entry which is preliminary data.</text>
</comment>
<dbReference type="Pfam" id="PF13382">
    <property type="entry name" value="Adenine_deam_C"/>
    <property type="match status" value="1"/>
</dbReference>
<dbReference type="GO" id="GO:0006146">
    <property type="term" value="P:adenine catabolic process"/>
    <property type="evidence" value="ECO:0007669"/>
    <property type="project" value="InterPro"/>
</dbReference>
<comment type="cofactor">
    <cofactor evidence="6">
        <name>Mn(2+)</name>
        <dbReference type="ChEBI" id="CHEBI:29035"/>
    </cofactor>
</comment>
<dbReference type="InterPro" id="IPR026912">
    <property type="entry name" value="Adenine_deam_C"/>
</dbReference>
<dbReference type="AlphaFoldDB" id="A0A0R1HQM2"/>
<evidence type="ECO:0000313" key="9">
    <source>
        <dbReference type="EMBL" id="KRK46020.1"/>
    </source>
</evidence>
<dbReference type="InterPro" id="IPR011059">
    <property type="entry name" value="Metal-dep_hydrolase_composite"/>
</dbReference>
<dbReference type="HAMAP" id="MF_01518">
    <property type="entry name" value="Adenine_deamin"/>
    <property type="match status" value="1"/>
</dbReference>
<dbReference type="OrthoDB" id="9775607at2"/>
<keyword evidence="3 6" id="KW-0378">Hydrolase</keyword>
<evidence type="ECO:0000256" key="4">
    <source>
        <dbReference type="ARBA" id="ARBA00023211"/>
    </source>
</evidence>
<evidence type="ECO:0000259" key="8">
    <source>
        <dbReference type="Pfam" id="PF13382"/>
    </source>
</evidence>
<sequence length="595" mass="64171">MIQTLAQLKDYIKAGAAKISADLVVENGTLVNVMTTEFYQADIAIYKEKIVAVGNVEAYIGDKTKHIDATGKYITPGLIDGHIHVECSKMSMTSFANAVVPFGTTSVVSGLDETVAVAGLEGVQEVFKEIEGLPLNLFWGAPYKTPYTIPQSTIAFNIDADVQETIQKWTECYGVWETVREAIETQDEDTLKTLVHAQNNHLPIFGCAPMATGVKLNEYLASGIRLDHESYGHEELVEKARNGMNVLIRESSVTHFLAENIRAVTEVNPAIARHVSFCTDDVTATDILEKGHLDNLVKLAIQAGVEPITAIQMATINSAEAYRIDDQVGSVSPGRLADILIVDQPGSFNVELVISRGQVVAENKEILKPLVAPVRSDLFKGKLKHELTSANDFEYKVTEKAGMATVQTINSQGAFVRKRKDVDLIINDGVVQPSPEKDVALVSVLERFGKNGNQSLGFTSGWGLKKGAMASSSAPDDNNIVVMGVSANDMSIATNKLIEAGGGQIVVIDGEVISFLALPVGGIMSDLSPRKIEAGEIALRKGTDLMGSELPDPMFYMSFLPITAIPDLAITDLGMVDCVALKIVDPIIQIMPLKG</sequence>
<evidence type="ECO:0000313" key="10">
    <source>
        <dbReference type="Proteomes" id="UP000051450"/>
    </source>
</evidence>
<protein>
    <recommendedName>
        <fullName evidence="2 6">Adenine deaminase</fullName>
        <shortName evidence="6">Adenase</shortName>
        <shortName evidence="6">Adenine aminase</shortName>
        <ecNumber evidence="2 6">3.5.4.2</ecNumber>
    </recommendedName>
</protein>
<dbReference type="GO" id="GO:0000034">
    <property type="term" value="F:adenine deaminase activity"/>
    <property type="evidence" value="ECO:0007669"/>
    <property type="project" value="UniProtKB-UniRule"/>
</dbReference>